<dbReference type="EMBL" id="CP144520">
    <property type="protein sequence ID" value="WWC67927.1"/>
    <property type="molecule type" value="Genomic_DNA"/>
</dbReference>
<dbReference type="Proteomes" id="UP000094020">
    <property type="component" value="Chromosome 2"/>
</dbReference>
<dbReference type="KEGG" id="kpin:30175432"/>
<organism evidence="2">
    <name type="scientific">Kwoniella pini CBS 10737</name>
    <dbReference type="NCBI Taxonomy" id="1296096"/>
    <lineage>
        <taxon>Eukaryota</taxon>
        <taxon>Fungi</taxon>
        <taxon>Dikarya</taxon>
        <taxon>Basidiomycota</taxon>
        <taxon>Agaricomycotina</taxon>
        <taxon>Tremellomycetes</taxon>
        <taxon>Tremellales</taxon>
        <taxon>Cryptococcaceae</taxon>
        <taxon>Kwoniella</taxon>
    </lineage>
</organism>
<reference evidence="3" key="2">
    <citation type="submission" date="2013-07" db="EMBL/GenBank/DDBJ databases">
        <authorList>
            <consortium name="The Broad Institute Genome Sequencing Platform"/>
            <person name="Cuomo C."/>
            <person name="Litvintseva A."/>
            <person name="Chen Y."/>
            <person name="Heitman J."/>
            <person name="Sun S."/>
            <person name="Springer D."/>
            <person name="Dromer F."/>
            <person name="Young S.K."/>
            <person name="Zeng Q."/>
            <person name="Gargeya S."/>
            <person name="Fitzgerald M."/>
            <person name="Abouelleil A."/>
            <person name="Alvarado L."/>
            <person name="Berlin A.M."/>
            <person name="Chapman S.B."/>
            <person name="Dewar J."/>
            <person name="Goldberg J."/>
            <person name="Griggs A."/>
            <person name="Gujja S."/>
            <person name="Hansen M."/>
            <person name="Howarth C."/>
            <person name="Imamovic A."/>
            <person name="Larimer J."/>
            <person name="McCowan C."/>
            <person name="Murphy C."/>
            <person name="Pearson M."/>
            <person name="Priest M."/>
            <person name="Roberts A."/>
            <person name="Saif S."/>
            <person name="Shea T."/>
            <person name="Sykes S."/>
            <person name="Wortman J."/>
            <person name="Nusbaum C."/>
            <person name="Birren B."/>
        </authorList>
    </citation>
    <scope>NUCLEOTIDE SEQUENCE</scope>
    <source>
        <strain evidence="3">CBS 10737</strain>
    </source>
</reference>
<evidence type="ECO:0000313" key="3">
    <source>
        <dbReference type="EMBL" id="WWC67927.1"/>
    </source>
</evidence>
<dbReference type="AlphaFoldDB" id="A0A1B9HVI5"/>
<sequence>MSILPHELLTYIFDYLEFTDRKALTKCLRVSKLFYNLSAPVLYKDINLTPSGRFDVAAYFSPNALTILERKDPRTRKRKLMSHSAVVRVDAHDSRQCKGKEWRYPRATILHVTAFPNLRSLHHDTVLYGVAPRLCPIIKELKP</sequence>
<dbReference type="InterPro" id="IPR001810">
    <property type="entry name" value="F-box_dom"/>
</dbReference>
<evidence type="ECO:0000313" key="4">
    <source>
        <dbReference type="Proteomes" id="UP000094020"/>
    </source>
</evidence>
<dbReference type="GeneID" id="30175432"/>
<dbReference type="SUPFAM" id="SSF81383">
    <property type="entry name" value="F-box domain"/>
    <property type="match status" value="1"/>
</dbReference>
<dbReference type="Pfam" id="PF12937">
    <property type="entry name" value="F-box-like"/>
    <property type="match status" value="1"/>
</dbReference>
<dbReference type="RefSeq" id="XP_019008504.1">
    <property type="nucleotide sequence ID" value="XM_019158758.1"/>
</dbReference>
<keyword evidence="4" id="KW-1185">Reference proteome</keyword>
<dbReference type="PROSITE" id="PS50181">
    <property type="entry name" value="FBOX"/>
    <property type="match status" value="1"/>
</dbReference>
<accession>A0A1B9HVI5</accession>
<dbReference type="EMBL" id="KV700117">
    <property type="protein sequence ID" value="OCF47285.1"/>
    <property type="molecule type" value="Genomic_DNA"/>
</dbReference>
<protein>
    <recommendedName>
        <fullName evidence="1">F-box domain-containing protein</fullName>
    </recommendedName>
</protein>
<reference evidence="2" key="3">
    <citation type="submission" date="2016-07" db="EMBL/GenBank/DDBJ databases">
        <title>Evolution of pathogenesis and genome organization in the Tremellales.</title>
        <authorList>
            <person name="Cuomo C."/>
            <person name="Litvintseva A."/>
            <person name="Heitman J."/>
            <person name="Chen Y."/>
            <person name="Sun S."/>
            <person name="Springer D."/>
            <person name="Dromer F."/>
            <person name="Young S."/>
            <person name="Zeng Q."/>
            <person name="Chapman S."/>
            <person name="Gujja S."/>
            <person name="Saif S."/>
            <person name="Birren B."/>
        </authorList>
    </citation>
    <scope>NUCLEOTIDE SEQUENCE</scope>
    <source>
        <strain evidence="2">CBS 10737</strain>
    </source>
</reference>
<gene>
    <name evidence="2" type="ORF">I206_07063</name>
    <name evidence="3" type="ORF">I206_101846</name>
</gene>
<evidence type="ECO:0000259" key="1">
    <source>
        <dbReference type="PROSITE" id="PS50181"/>
    </source>
</evidence>
<dbReference type="Gene3D" id="1.20.1280.50">
    <property type="match status" value="1"/>
</dbReference>
<evidence type="ECO:0000313" key="2">
    <source>
        <dbReference type="EMBL" id="OCF47285.1"/>
    </source>
</evidence>
<feature type="domain" description="F-box" evidence="1">
    <location>
        <begin position="1"/>
        <end position="46"/>
    </location>
</feature>
<dbReference type="InterPro" id="IPR036047">
    <property type="entry name" value="F-box-like_dom_sf"/>
</dbReference>
<proteinExistence type="predicted"/>
<reference evidence="2" key="1">
    <citation type="submission" date="2013-07" db="EMBL/GenBank/DDBJ databases">
        <title>The Genome Sequence of Cryptococcus pinus CBS10737.</title>
        <authorList>
            <consortium name="The Broad Institute Genome Sequencing Platform"/>
            <person name="Cuomo C."/>
            <person name="Litvintseva A."/>
            <person name="Chen Y."/>
            <person name="Heitman J."/>
            <person name="Sun S."/>
            <person name="Springer D."/>
            <person name="Dromer F."/>
            <person name="Young S.K."/>
            <person name="Zeng Q."/>
            <person name="Gargeya S."/>
            <person name="Fitzgerald M."/>
            <person name="Abouelleil A."/>
            <person name="Alvarado L."/>
            <person name="Berlin A.M."/>
            <person name="Chapman S.B."/>
            <person name="Dewar J."/>
            <person name="Goldberg J."/>
            <person name="Griggs A."/>
            <person name="Gujja S."/>
            <person name="Hansen M."/>
            <person name="Howarth C."/>
            <person name="Imamovic A."/>
            <person name="Larimer J."/>
            <person name="McCowan C."/>
            <person name="Murphy C."/>
            <person name="Pearson M."/>
            <person name="Priest M."/>
            <person name="Roberts A."/>
            <person name="Saif S."/>
            <person name="Shea T."/>
            <person name="Sykes S."/>
            <person name="Wortman J."/>
            <person name="Nusbaum C."/>
            <person name="Birren B."/>
        </authorList>
    </citation>
    <scope>NUCLEOTIDE SEQUENCE [LARGE SCALE GENOMIC DNA]</scope>
    <source>
        <strain evidence="2">CBS 10737</strain>
    </source>
</reference>
<name>A0A1B9HVI5_9TREE</name>
<reference evidence="3" key="4">
    <citation type="submission" date="2024-02" db="EMBL/GenBank/DDBJ databases">
        <title>Comparative genomics of Cryptococcus and Kwoniella reveals pathogenesis evolution and contrasting modes of karyotype evolution via chromosome fusion or intercentromeric recombination.</title>
        <authorList>
            <person name="Coelho M.A."/>
            <person name="David-Palma M."/>
            <person name="Shea T."/>
            <person name="Bowers K."/>
            <person name="McGinley-Smith S."/>
            <person name="Mohammad A.W."/>
            <person name="Gnirke A."/>
            <person name="Yurkov A.M."/>
            <person name="Nowrousian M."/>
            <person name="Sun S."/>
            <person name="Cuomo C.A."/>
            <person name="Heitman J."/>
        </authorList>
    </citation>
    <scope>NUCLEOTIDE SEQUENCE</scope>
    <source>
        <strain evidence="3">CBS 10737</strain>
    </source>
</reference>